<reference evidence="4 5" key="1">
    <citation type="submission" date="2018-06" db="EMBL/GenBank/DDBJ databases">
        <title>Genomic Encyclopedia of Type Strains, Phase IV (KMG-IV): sequencing the most valuable type-strain genomes for metagenomic binning, comparative biology and taxonomic classification.</title>
        <authorList>
            <person name="Goeker M."/>
        </authorList>
    </citation>
    <scope>NUCLEOTIDE SEQUENCE [LARGE SCALE GENOMIC DNA]</scope>
    <source>
        <strain evidence="4 5">DSM 25532</strain>
    </source>
</reference>
<dbReference type="GO" id="GO:0016020">
    <property type="term" value="C:membrane"/>
    <property type="evidence" value="ECO:0007669"/>
    <property type="project" value="InterPro"/>
</dbReference>
<dbReference type="GO" id="GO:0007165">
    <property type="term" value="P:signal transduction"/>
    <property type="evidence" value="ECO:0007669"/>
    <property type="project" value="InterPro"/>
</dbReference>
<dbReference type="Pfam" id="PF07228">
    <property type="entry name" value="SpoIIE"/>
    <property type="match status" value="1"/>
</dbReference>
<name>A0A366HR61_9BACT</name>
<dbReference type="PANTHER" id="PTHR43156">
    <property type="entry name" value="STAGE II SPORULATION PROTEIN E-RELATED"/>
    <property type="match status" value="1"/>
</dbReference>
<feature type="domain" description="HAMP" evidence="3">
    <location>
        <begin position="330"/>
        <end position="383"/>
    </location>
</feature>
<dbReference type="AlphaFoldDB" id="A0A366HR61"/>
<dbReference type="Pfam" id="PF00672">
    <property type="entry name" value="HAMP"/>
    <property type="match status" value="1"/>
</dbReference>
<keyword evidence="2" id="KW-0472">Membrane</keyword>
<dbReference type="Proteomes" id="UP000253426">
    <property type="component" value="Unassembled WGS sequence"/>
</dbReference>
<dbReference type="InterPro" id="IPR001932">
    <property type="entry name" value="PPM-type_phosphatase-like_dom"/>
</dbReference>
<evidence type="ECO:0000313" key="4">
    <source>
        <dbReference type="EMBL" id="RBP45298.1"/>
    </source>
</evidence>
<dbReference type="PROSITE" id="PS50885">
    <property type="entry name" value="HAMP"/>
    <property type="match status" value="1"/>
</dbReference>
<accession>A0A366HR61</accession>
<dbReference type="GO" id="GO:0016791">
    <property type="term" value="F:phosphatase activity"/>
    <property type="evidence" value="ECO:0007669"/>
    <property type="project" value="TreeGrafter"/>
</dbReference>
<keyword evidence="2" id="KW-0812">Transmembrane</keyword>
<protein>
    <submittedName>
        <fullName evidence="4">Sigma-B regulation protein RsbU (Phosphoserine phosphatase)</fullName>
    </submittedName>
</protein>
<keyword evidence="5" id="KW-1185">Reference proteome</keyword>
<evidence type="ECO:0000256" key="2">
    <source>
        <dbReference type="SAM" id="Phobius"/>
    </source>
</evidence>
<dbReference type="Gene3D" id="3.60.40.10">
    <property type="entry name" value="PPM-type phosphatase domain"/>
    <property type="match status" value="1"/>
</dbReference>
<evidence type="ECO:0000256" key="1">
    <source>
        <dbReference type="ARBA" id="ARBA00022801"/>
    </source>
</evidence>
<dbReference type="InterPro" id="IPR003660">
    <property type="entry name" value="HAMP_dom"/>
</dbReference>
<evidence type="ECO:0000313" key="5">
    <source>
        <dbReference type="Proteomes" id="UP000253426"/>
    </source>
</evidence>
<feature type="transmembrane region" description="Helical" evidence="2">
    <location>
        <begin position="306"/>
        <end position="329"/>
    </location>
</feature>
<keyword evidence="2" id="KW-1133">Transmembrane helix</keyword>
<sequence>MFANLLKGSLRSRFTRLIGIPAAAFLVLAFGLVTYLTFSNSIQSTTAEALGMARIHAAKLDQVLATAAQVPHMHARLFESGAMKDQATVQKYITESLAKTPGIYGSCLAFEPNTFIPGVTNYCPYAYWKDGQATFENLIPPGYNHFDWPWYNDPKRLGHAIWTEPYFDTGGGNVIMTTRSVPFRKPSADGASGEFWGVATIDISLEALLGDLNALTVAETGYAILLSPEGRILGCPDRAKIMNTKLEQLNPELAAALMPGSEGFIAATDPLQKRPVRVAYSPVPAANFMLALVYPEREVFANAHRLLNYLLIIGVLGLLFLFTVLWLVARSVSEPVAELASAARKIADGDLVQRLEARSNIDEVRELASAFDKMTRDLRMRMEELRYTTTLKERMAGELNAARSIQMSMLPREWRDKAGWEGHARVALHAIIQPAREVGGDFYDYRFLDDRRLSILIGDVSGKGVPAALFMAMTQTLFQAHADATRTVTDVMARVNNALCAETHTGMFVTLLYAMLDVQTGTLEMCNAGHLPPFRLAHGKPPTQIESARNPALGLVKDIQFKTATTQLDPEDRVFFYTDGVTEAFNQKNELYSTARLEALLERSMDVPVEMLTQTVIADVQHHAMGHEASDDLTVLAVGYNPKEAPRG</sequence>
<dbReference type="Pfam" id="PF22673">
    <property type="entry name" value="MCP-like_PDC_1"/>
    <property type="match status" value="1"/>
</dbReference>
<keyword evidence="1" id="KW-0378">Hydrolase</keyword>
<organism evidence="4 5">
    <name type="scientific">Roseimicrobium gellanilyticum</name>
    <dbReference type="NCBI Taxonomy" id="748857"/>
    <lineage>
        <taxon>Bacteria</taxon>
        <taxon>Pseudomonadati</taxon>
        <taxon>Verrucomicrobiota</taxon>
        <taxon>Verrucomicrobiia</taxon>
        <taxon>Verrucomicrobiales</taxon>
        <taxon>Verrucomicrobiaceae</taxon>
        <taxon>Roseimicrobium</taxon>
    </lineage>
</organism>
<evidence type="ECO:0000259" key="3">
    <source>
        <dbReference type="PROSITE" id="PS50885"/>
    </source>
</evidence>
<dbReference type="SUPFAM" id="SSF158472">
    <property type="entry name" value="HAMP domain-like"/>
    <property type="match status" value="1"/>
</dbReference>
<dbReference type="SMART" id="SM00331">
    <property type="entry name" value="PP2C_SIG"/>
    <property type="match status" value="1"/>
</dbReference>
<dbReference type="CDD" id="cd12913">
    <property type="entry name" value="PDC1_MCP_like"/>
    <property type="match status" value="1"/>
</dbReference>
<dbReference type="EMBL" id="QNRR01000003">
    <property type="protein sequence ID" value="RBP45298.1"/>
    <property type="molecule type" value="Genomic_DNA"/>
</dbReference>
<dbReference type="SUPFAM" id="SSF81606">
    <property type="entry name" value="PP2C-like"/>
    <property type="match status" value="1"/>
</dbReference>
<dbReference type="CDD" id="cd12912">
    <property type="entry name" value="PDC2_MCP_like"/>
    <property type="match status" value="1"/>
</dbReference>
<dbReference type="InterPro" id="IPR036457">
    <property type="entry name" value="PPM-type-like_dom_sf"/>
</dbReference>
<gene>
    <name evidence="4" type="ORF">DES53_103296</name>
</gene>
<dbReference type="Gene3D" id="3.30.450.20">
    <property type="entry name" value="PAS domain"/>
    <property type="match status" value="2"/>
</dbReference>
<dbReference type="OrthoDB" id="9763484at2"/>
<dbReference type="RefSeq" id="WP_113958425.1">
    <property type="nucleotide sequence ID" value="NZ_QNRR01000003.1"/>
</dbReference>
<comment type="caution">
    <text evidence="4">The sequence shown here is derived from an EMBL/GenBank/DDBJ whole genome shotgun (WGS) entry which is preliminary data.</text>
</comment>
<dbReference type="Gene3D" id="6.10.340.10">
    <property type="match status" value="1"/>
</dbReference>
<dbReference type="CDD" id="cd06225">
    <property type="entry name" value="HAMP"/>
    <property type="match status" value="1"/>
</dbReference>
<dbReference type="SMART" id="SM00304">
    <property type="entry name" value="HAMP"/>
    <property type="match status" value="1"/>
</dbReference>
<dbReference type="InterPro" id="IPR052016">
    <property type="entry name" value="Bact_Sigma-Reg"/>
</dbReference>
<dbReference type="PANTHER" id="PTHR43156:SF2">
    <property type="entry name" value="STAGE II SPORULATION PROTEIN E"/>
    <property type="match status" value="1"/>
</dbReference>
<feature type="transmembrane region" description="Helical" evidence="2">
    <location>
        <begin position="17"/>
        <end position="38"/>
    </location>
</feature>
<proteinExistence type="predicted"/>